<accession>A0A6M3MG12</accession>
<dbReference type="EMBL" id="MT143877">
    <property type="protein sequence ID" value="QJB04259.1"/>
    <property type="molecule type" value="Genomic_DNA"/>
</dbReference>
<proteinExistence type="predicted"/>
<reference evidence="1" key="1">
    <citation type="submission" date="2020-03" db="EMBL/GenBank/DDBJ databases">
        <title>The deep terrestrial virosphere.</title>
        <authorList>
            <person name="Holmfeldt K."/>
            <person name="Nilsson E."/>
            <person name="Simone D."/>
            <person name="Lopez-Fernandez M."/>
            <person name="Wu X."/>
            <person name="de Brujin I."/>
            <person name="Lundin D."/>
            <person name="Andersson A."/>
            <person name="Bertilsson S."/>
            <person name="Dopson M."/>
        </authorList>
    </citation>
    <scope>NUCLEOTIDE SEQUENCE</scope>
    <source>
        <strain evidence="1">MM171B00403</strain>
    </source>
</reference>
<dbReference type="AlphaFoldDB" id="A0A6M3MG12"/>
<protein>
    <submittedName>
        <fullName evidence="1">Uncharacterized protein</fullName>
    </submittedName>
</protein>
<name>A0A6M3MG12_9ZZZZ</name>
<evidence type="ECO:0000313" key="1">
    <source>
        <dbReference type="EMBL" id="QJB04259.1"/>
    </source>
</evidence>
<organism evidence="1">
    <name type="scientific">viral metagenome</name>
    <dbReference type="NCBI Taxonomy" id="1070528"/>
    <lineage>
        <taxon>unclassified sequences</taxon>
        <taxon>metagenomes</taxon>
        <taxon>organismal metagenomes</taxon>
    </lineage>
</organism>
<sequence>MEIKVEASPGICNQFIDRPRGTKAEVSVVIAPLKVEANEEGTRLNIAMGCNLWRSCQNEDCYYSLASRKVKK</sequence>
<gene>
    <name evidence="1" type="ORF">MM171B00403_0025</name>
</gene>